<evidence type="ECO:0000313" key="2">
    <source>
        <dbReference type="Proteomes" id="UP000199183"/>
    </source>
</evidence>
<organism evidence="1 2">
    <name type="scientific">Paramicrobacterium humi</name>
    <dbReference type="NCBI Taxonomy" id="640635"/>
    <lineage>
        <taxon>Bacteria</taxon>
        <taxon>Bacillati</taxon>
        <taxon>Actinomycetota</taxon>
        <taxon>Actinomycetes</taxon>
        <taxon>Micrococcales</taxon>
        <taxon>Microbacteriaceae</taxon>
        <taxon>Paramicrobacterium</taxon>
    </lineage>
</organism>
<dbReference type="NCBIfam" id="TIGR04089">
    <property type="entry name" value="exp_by_SipW_III"/>
    <property type="match status" value="1"/>
</dbReference>
<dbReference type="AlphaFoldDB" id="A0A1H4N167"/>
<dbReference type="Proteomes" id="UP000199183">
    <property type="component" value="Unassembled WGS sequence"/>
</dbReference>
<name>A0A1H4N167_9MICO</name>
<dbReference type="STRING" id="640635.SAMN04489806_2051"/>
<dbReference type="OrthoDB" id="5074432at2"/>
<dbReference type="EMBL" id="FNRY01000001">
    <property type="protein sequence ID" value="SEB89051.1"/>
    <property type="molecule type" value="Genomic_DNA"/>
</dbReference>
<dbReference type="InterPro" id="IPR024006">
    <property type="entry name" value="Alt_signal_exp_actinobact"/>
</dbReference>
<sequence length="195" mass="20399">MNTTKKTRKNILTGLVAGAAGIALLAGGTTFALWTSSAETTAATISAGQLSIVAGDQTWTDESRDSTNVGQPINLNTFKMVPGDVVKGSQTFDVNVEGDNLKARLDVDLSKSSLSGGLYDSKTIEYTYELKYTNAQGSSTDVPLGTGNEFQVPKGEGTLTGTIVLTYPKGVDGDTTGMVQTFAIGTVAFNLTQVR</sequence>
<dbReference type="RefSeq" id="WP_091183521.1">
    <property type="nucleotide sequence ID" value="NZ_FNRY01000001.1"/>
</dbReference>
<reference evidence="1 2" key="1">
    <citation type="submission" date="2016-10" db="EMBL/GenBank/DDBJ databases">
        <authorList>
            <person name="de Groot N.N."/>
        </authorList>
    </citation>
    <scope>NUCLEOTIDE SEQUENCE [LARGE SCALE GENOMIC DNA]</scope>
    <source>
        <strain evidence="1 2">DSM 21799</strain>
    </source>
</reference>
<evidence type="ECO:0000313" key="1">
    <source>
        <dbReference type="EMBL" id="SEB89051.1"/>
    </source>
</evidence>
<accession>A0A1H4N167</accession>
<keyword evidence="2" id="KW-1185">Reference proteome</keyword>
<proteinExistence type="predicted"/>
<protein>
    <submittedName>
        <fullName evidence="1">Alternate signal-mediated exported protein, RER_14450 family</fullName>
    </submittedName>
</protein>
<gene>
    <name evidence="1" type="ORF">SAMN04489806_2051</name>
</gene>